<dbReference type="GO" id="GO:0006334">
    <property type="term" value="P:nucleosome assembly"/>
    <property type="evidence" value="ECO:0007669"/>
    <property type="project" value="InterPro"/>
</dbReference>
<dbReference type="EMBL" id="UYSG01000034">
    <property type="protein sequence ID" value="VDL14512.1"/>
    <property type="molecule type" value="Genomic_DNA"/>
</dbReference>
<dbReference type="Proteomes" id="UP000274504">
    <property type="component" value="Unassembled WGS sequence"/>
</dbReference>
<evidence type="ECO:0000256" key="1">
    <source>
        <dbReference type="ARBA" id="ARBA00009947"/>
    </source>
</evidence>
<dbReference type="PANTHER" id="PTHR11875">
    <property type="entry name" value="TESTIS-SPECIFIC Y-ENCODED PROTEIN"/>
    <property type="match status" value="1"/>
</dbReference>
<dbReference type="STRING" id="6216.A0A0R3S843"/>
<evidence type="ECO:0000256" key="2">
    <source>
        <dbReference type="RuleBase" id="RU003876"/>
    </source>
</evidence>
<dbReference type="WBParaSite" id="HDID_0000027701-mRNA-1">
    <property type="protein sequence ID" value="HDID_0000027701-mRNA-1"/>
    <property type="gene ID" value="HDID_0000027701"/>
</dbReference>
<dbReference type="Pfam" id="PF00956">
    <property type="entry name" value="NAP"/>
    <property type="match status" value="2"/>
</dbReference>
<name>A0A0R3S843_HYMDI</name>
<evidence type="ECO:0000313" key="6">
    <source>
        <dbReference type="WBParaSite" id="HDID_0000027701-mRNA-1"/>
    </source>
</evidence>
<evidence type="ECO:0000313" key="4">
    <source>
        <dbReference type="EMBL" id="VDL14512.1"/>
    </source>
</evidence>
<dbReference type="InterPro" id="IPR037231">
    <property type="entry name" value="NAP-like_sf"/>
</dbReference>
<proteinExistence type="inferred from homology"/>
<feature type="compositionally biased region" description="Acidic residues" evidence="3">
    <location>
        <begin position="415"/>
        <end position="461"/>
    </location>
</feature>
<dbReference type="AlphaFoldDB" id="A0A0R3S843"/>
<evidence type="ECO:0000256" key="3">
    <source>
        <dbReference type="SAM" id="MobiDB-lite"/>
    </source>
</evidence>
<dbReference type="GO" id="GO:0005634">
    <property type="term" value="C:nucleus"/>
    <property type="evidence" value="ECO:0007669"/>
    <property type="project" value="InterPro"/>
</dbReference>
<protein>
    <submittedName>
        <fullName evidence="6">Nucleosome assembly protein</fullName>
    </submittedName>
</protein>
<organism evidence="6">
    <name type="scientific">Hymenolepis diminuta</name>
    <name type="common">Rat tapeworm</name>
    <dbReference type="NCBI Taxonomy" id="6216"/>
    <lineage>
        <taxon>Eukaryota</taxon>
        <taxon>Metazoa</taxon>
        <taxon>Spiralia</taxon>
        <taxon>Lophotrochozoa</taxon>
        <taxon>Platyhelminthes</taxon>
        <taxon>Cestoda</taxon>
        <taxon>Eucestoda</taxon>
        <taxon>Cyclophyllidea</taxon>
        <taxon>Hymenolepididae</taxon>
        <taxon>Hymenolepis</taxon>
    </lineage>
</organism>
<dbReference type="Gene3D" id="3.30.1120.90">
    <property type="entry name" value="Nucleosome assembly protein"/>
    <property type="match status" value="2"/>
</dbReference>
<dbReference type="Gene3D" id="1.20.5.1500">
    <property type="match status" value="2"/>
</dbReference>
<dbReference type="InterPro" id="IPR002164">
    <property type="entry name" value="NAP_family"/>
</dbReference>
<reference evidence="6" key="1">
    <citation type="submission" date="2017-02" db="UniProtKB">
        <authorList>
            <consortium name="WormBaseParasite"/>
        </authorList>
    </citation>
    <scope>IDENTIFICATION</scope>
</reference>
<gene>
    <name evidence="4" type="ORF">HDID_LOCUS278</name>
</gene>
<sequence>MANQPTENVFSDKLIECVSYTQNVINELNQATRDELLSVRQKYNNLCKHQYDLRAEIIAGIPNFWPTVLINHRVIQKIVTKDDKRVLAFLQAVEVREFENPMSGYEINFYFHKNEWFTNHCITREYHFREKGRSVVCVTIIEWNKGMCLFDNGKDVSEDGFSNRSGFFSWLQFERKAVGDTIEVLNTLRFRLQFQVDMASQPKKARTENDVPDVAPDVDHAILESVDAVQEAIDSLNKKASVEILKVEQKYNKLRKPHYERRAQLLAKVPIFWQTVFINHRHMRKLVTEDDQKVLTFLRAVEVQEFEDITSGYKINFFFDENEWFTNDCLTREYHVGEKGEPIVTSTKINWKPGMSLFESPDNGKKQSEDDELQSRSGFFSWFEFERSAVGDVIGDYIKDELWPNPLQYFLNPEPDSDDEDGEEDLLDEEDSQEEDDEEVDDEGDQEGYDDGDGDDADDKE</sequence>
<feature type="region of interest" description="Disordered" evidence="3">
    <location>
        <begin position="408"/>
        <end position="461"/>
    </location>
</feature>
<dbReference type="SUPFAM" id="SSF143113">
    <property type="entry name" value="NAP-like"/>
    <property type="match status" value="2"/>
</dbReference>
<dbReference type="OrthoDB" id="19419at2759"/>
<evidence type="ECO:0000313" key="5">
    <source>
        <dbReference type="Proteomes" id="UP000274504"/>
    </source>
</evidence>
<comment type="similarity">
    <text evidence="1 2">Belongs to the nucleosome assembly protein (NAP) family.</text>
</comment>
<reference evidence="4 5" key="2">
    <citation type="submission" date="2018-11" db="EMBL/GenBank/DDBJ databases">
        <authorList>
            <consortium name="Pathogen Informatics"/>
        </authorList>
    </citation>
    <scope>NUCLEOTIDE SEQUENCE [LARGE SCALE GENOMIC DNA]</scope>
</reference>
<accession>A0A0R3S843</accession>